<dbReference type="InterPro" id="IPR009045">
    <property type="entry name" value="Zn_M74/Hedgehog-like"/>
</dbReference>
<reference evidence="13 14" key="1">
    <citation type="submission" date="2019-02" db="EMBL/GenBank/DDBJ databases">
        <title>Emended description of the genus Rhodopseudomonas and description of Rhodopseudomonas albus sp. nov., a non-phototrophic, heavy-metal-tolerant bacterium isolated from garden soil.</title>
        <authorList>
            <person name="Bao Z."/>
            <person name="Cao W.W."/>
            <person name="Sato Y."/>
            <person name="Nishizawa T."/>
            <person name="Zhao J."/>
            <person name="Guo Y."/>
            <person name="Ohta H."/>
        </authorList>
    </citation>
    <scope>NUCLEOTIDE SEQUENCE [LARGE SCALE GENOMIC DNA]</scope>
    <source>
        <strain evidence="13 14">SK50-23</strain>
    </source>
</reference>
<dbReference type="SUPFAM" id="SSF55166">
    <property type="entry name" value="Hedgehog/DD-peptidase"/>
    <property type="match status" value="1"/>
</dbReference>
<evidence type="ECO:0000256" key="6">
    <source>
        <dbReference type="ARBA" id="ARBA00022801"/>
    </source>
</evidence>
<keyword evidence="9" id="KW-0961">Cell wall biogenesis/degradation</keyword>
<dbReference type="PANTHER" id="PTHR37425:SF1">
    <property type="entry name" value="OUTER MEMBRANE PROTEIN"/>
    <property type="match status" value="1"/>
</dbReference>
<sequence>MASASSVHNATANGETRTLSFYHTHSRESVTVTFKRNGRYDEDGLKKLNHFLRDWRNQDSTTMDRRLFDIVWEVYRDVDGTQPIQIISAYRSPATNAMLRRRSSGVARHSQHMLGHAMDFFIPGVQLEKIRIAGLRLQRGGVGFYPTSGSPFVHLDTGSVRHWPRMTYAQLERVFPNGRTVHLPSSGGTMPGYQLAAADIQKRGSGDSVSLASSKPGNLLASLFGRKSSSEDEDESAAPAIAPSKPTPAPSVMAAATAAAPEKSDPVPMPRAKPATPNVVLASADTETVPLPRPKMPIPATAAPKNDGRPQTPSDIINARGFWDDIPEPKQATPQQVAALTARQALDRIAEQEQGVNESTFAKAMAYAPPRTSPVDRAHVVAASAPIPRSIRPNVPNKNSMVVNEVTTVIGKSLGQAGPVTISTRLAAAHIPDNHIWTRAMIIAPSVMTAMSVSTIGDGDLTVLRAHFAKPRSVVAMSFSDDPQAGLVSDQFTGSATAKLETTSFAMRTAALR</sequence>
<feature type="region of interest" description="Disordered" evidence="12">
    <location>
        <begin position="289"/>
        <end position="311"/>
    </location>
</feature>
<keyword evidence="3" id="KW-0645">Protease</keyword>
<dbReference type="Pfam" id="PF05951">
    <property type="entry name" value="Peptidase_M15_2"/>
    <property type="match status" value="1"/>
</dbReference>
<evidence type="ECO:0000256" key="7">
    <source>
        <dbReference type="ARBA" id="ARBA00022833"/>
    </source>
</evidence>
<comment type="similarity">
    <text evidence="10">Belongs to the peptidase M15 family.</text>
</comment>
<proteinExistence type="inferred from homology"/>
<dbReference type="CDD" id="cd14844">
    <property type="entry name" value="Zn-DD-carboxypeptidase_like"/>
    <property type="match status" value="1"/>
</dbReference>
<dbReference type="RefSeq" id="WP_211913808.1">
    <property type="nucleotide sequence ID" value="NZ_CP036498.1"/>
</dbReference>
<evidence type="ECO:0000313" key="13">
    <source>
        <dbReference type="EMBL" id="QUS42558.1"/>
    </source>
</evidence>
<evidence type="ECO:0000256" key="1">
    <source>
        <dbReference type="ARBA" id="ARBA00001947"/>
    </source>
</evidence>
<gene>
    <name evidence="13" type="ORF">RPMA_24230</name>
</gene>
<feature type="compositionally biased region" description="Low complexity" evidence="12">
    <location>
        <begin position="237"/>
        <end position="261"/>
    </location>
</feature>
<evidence type="ECO:0000256" key="10">
    <source>
        <dbReference type="ARBA" id="ARBA00093448"/>
    </source>
</evidence>
<evidence type="ECO:0000256" key="3">
    <source>
        <dbReference type="ARBA" id="ARBA00022670"/>
    </source>
</evidence>
<accession>A0ABX8AJK2</accession>
<dbReference type="Proteomes" id="UP000682843">
    <property type="component" value="Chromosome"/>
</dbReference>
<evidence type="ECO:0000256" key="9">
    <source>
        <dbReference type="ARBA" id="ARBA00023316"/>
    </source>
</evidence>
<keyword evidence="5" id="KW-0732">Signal</keyword>
<evidence type="ECO:0000256" key="4">
    <source>
        <dbReference type="ARBA" id="ARBA00022723"/>
    </source>
</evidence>
<keyword evidence="6" id="KW-0378">Hydrolase</keyword>
<organism evidence="13 14">
    <name type="scientific">Tardiphaga alba</name>
    <dbReference type="NCBI Taxonomy" id="340268"/>
    <lineage>
        <taxon>Bacteria</taxon>
        <taxon>Pseudomonadati</taxon>
        <taxon>Pseudomonadota</taxon>
        <taxon>Alphaproteobacteria</taxon>
        <taxon>Hyphomicrobiales</taxon>
        <taxon>Nitrobacteraceae</taxon>
        <taxon>Tardiphaga</taxon>
    </lineage>
</organism>
<keyword evidence="14" id="KW-1185">Reference proteome</keyword>
<dbReference type="InterPro" id="IPR010275">
    <property type="entry name" value="MepK"/>
</dbReference>
<evidence type="ECO:0000256" key="5">
    <source>
        <dbReference type="ARBA" id="ARBA00022729"/>
    </source>
</evidence>
<name>A0ABX8AJK2_9BRAD</name>
<evidence type="ECO:0000256" key="11">
    <source>
        <dbReference type="ARBA" id="ARBA00093666"/>
    </source>
</evidence>
<protein>
    <recommendedName>
        <fullName evidence="11">Murein endopeptidase K</fullName>
    </recommendedName>
</protein>
<evidence type="ECO:0000256" key="2">
    <source>
        <dbReference type="ARBA" id="ARBA00004776"/>
    </source>
</evidence>
<keyword evidence="8" id="KW-0482">Metalloprotease</keyword>
<dbReference type="EMBL" id="CP036498">
    <property type="protein sequence ID" value="QUS42558.1"/>
    <property type="molecule type" value="Genomic_DNA"/>
</dbReference>
<dbReference type="PANTHER" id="PTHR37425">
    <property type="match status" value="1"/>
</dbReference>
<comment type="pathway">
    <text evidence="2">Cell wall biogenesis; cell wall polysaccharide biosynthesis.</text>
</comment>
<evidence type="ECO:0000256" key="8">
    <source>
        <dbReference type="ARBA" id="ARBA00023049"/>
    </source>
</evidence>
<keyword evidence="7" id="KW-0862">Zinc</keyword>
<evidence type="ECO:0000313" key="14">
    <source>
        <dbReference type="Proteomes" id="UP000682843"/>
    </source>
</evidence>
<evidence type="ECO:0000256" key="12">
    <source>
        <dbReference type="SAM" id="MobiDB-lite"/>
    </source>
</evidence>
<feature type="region of interest" description="Disordered" evidence="12">
    <location>
        <begin position="226"/>
        <end position="275"/>
    </location>
</feature>
<keyword evidence="4" id="KW-0479">Metal-binding</keyword>
<dbReference type="Gene3D" id="3.30.1380.10">
    <property type="match status" value="1"/>
</dbReference>
<comment type="cofactor">
    <cofactor evidence="1">
        <name>Zn(2+)</name>
        <dbReference type="ChEBI" id="CHEBI:29105"/>
    </cofactor>
</comment>